<accession>A0ABR9KKW7</accession>
<proteinExistence type="predicted"/>
<organism evidence="1 2">
    <name type="scientific">Nonomuraea africana</name>
    <dbReference type="NCBI Taxonomy" id="46171"/>
    <lineage>
        <taxon>Bacteria</taxon>
        <taxon>Bacillati</taxon>
        <taxon>Actinomycetota</taxon>
        <taxon>Actinomycetes</taxon>
        <taxon>Streptosporangiales</taxon>
        <taxon>Streptosporangiaceae</taxon>
        <taxon>Nonomuraea</taxon>
    </lineage>
</organism>
<evidence type="ECO:0000313" key="2">
    <source>
        <dbReference type="Proteomes" id="UP000661607"/>
    </source>
</evidence>
<name>A0ABR9KKW7_9ACTN</name>
<comment type="caution">
    <text evidence="1">The sequence shown here is derived from an EMBL/GenBank/DDBJ whole genome shotgun (WGS) entry which is preliminary data.</text>
</comment>
<protein>
    <submittedName>
        <fullName evidence="1">Uncharacterized protein</fullName>
    </submittedName>
</protein>
<dbReference type="EMBL" id="JADBEF010000001">
    <property type="protein sequence ID" value="MBE1562649.1"/>
    <property type="molecule type" value="Genomic_DNA"/>
</dbReference>
<gene>
    <name evidence="1" type="ORF">H4W81_005428</name>
</gene>
<dbReference type="RefSeq" id="WP_192777348.1">
    <property type="nucleotide sequence ID" value="NZ_BAAASY010000002.1"/>
</dbReference>
<keyword evidence="2" id="KW-1185">Reference proteome</keyword>
<dbReference type="Proteomes" id="UP000661607">
    <property type="component" value="Unassembled WGS sequence"/>
</dbReference>
<reference evidence="1 2" key="1">
    <citation type="submission" date="2020-10" db="EMBL/GenBank/DDBJ databases">
        <title>Sequencing the genomes of 1000 actinobacteria strains.</title>
        <authorList>
            <person name="Klenk H.-P."/>
        </authorList>
    </citation>
    <scope>NUCLEOTIDE SEQUENCE [LARGE SCALE GENOMIC DNA]</scope>
    <source>
        <strain evidence="1 2">DSM 43748</strain>
    </source>
</reference>
<sequence>MMGIKESGLQFVTDIENAVIASRADMMQGLEDVTHRINGVANNLKEFKAEVRADLAEVKARQTEFNTRQTEFNTRQAEFNTTAMEILIDLQRRIPA</sequence>
<evidence type="ECO:0000313" key="1">
    <source>
        <dbReference type="EMBL" id="MBE1562649.1"/>
    </source>
</evidence>